<evidence type="ECO:0000313" key="7">
    <source>
        <dbReference type="EMBL" id="EKX39246.1"/>
    </source>
</evidence>
<gene>
    <name evidence="7" type="ORF">GUITHDRAFT_114682</name>
</gene>
<dbReference type="InterPro" id="IPR000719">
    <property type="entry name" value="Prot_kinase_dom"/>
</dbReference>
<dbReference type="Proteomes" id="UP000011087">
    <property type="component" value="Unassembled WGS sequence"/>
</dbReference>
<dbReference type="SUPFAM" id="SSF56112">
    <property type="entry name" value="Protein kinase-like (PK-like)"/>
    <property type="match status" value="1"/>
</dbReference>
<dbReference type="InterPro" id="IPR011009">
    <property type="entry name" value="Kinase-like_dom_sf"/>
</dbReference>
<dbReference type="OrthoDB" id="79687at2759"/>
<organism evidence="7">
    <name type="scientific">Guillardia theta (strain CCMP2712)</name>
    <name type="common">Cryptophyte</name>
    <dbReference type="NCBI Taxonomy" id="905079"/>
    <lineage>
        <taxon>Eukaryota</taxon>
        <taxon>Cryptophyceae</taxon>
        <taxon>Pyrenomonadales</taxon>
        <taxon>Geminigeraceae</taxon>
        <taxon>Guillardia</taxon>
    </lineage>
</organism>
<dbReference type="PANTHER" id="PTHR44329:SF288">
    <property type="entry name" value="MITOGEN-ACTIVATED PROTEIN KINASE KINASE KINASE 20"/>
    <property type="match status" value="1"/>
</dbReference>
<dbReference type="InterPro" id="IPR051681">
    <property type="entry name" value="Ser/Thr_Kinases-Pseudokinases"/>
</dbReference>
<evidence type="ECO:0000256" key="2">
    <source>
        <dbReference type="ARBA" id="ARBA00022741"/>
    </source>
</evidence>
<dbReference type="KEGG" id="gtt:GUITHDRAFT_114682"/>
<keyword evidence="4" id="KW-0067">ATP-binding</keyword>
<evidence type="ECO:0000256" key="5">
    <source>
        <dbReference type="SAM" id="MobiDB-lite"/>
    </source>
</evidence>
<evidence type="ECO:0000313" key="9">
    <source>
        <dbReference type="Proteomes" id="UP000011087"/>
    </source>
</evidence>
<dbReference type="EMBL" id="JH993041">
    <property type="protein sequence ID" value="EKX39246.1"/>
    <property type="molecule type" value="Genomic_DNA"/>
</dbReference>
<evidence type="ECO:0000256" key="3">
    <source>
        <dbReference type="ARBA" id="ARBA00022777"/>
    </source>
</evidence>
<dbReference type="EnsemblProtists" id="EKX39246">
    <property type="protein sequence ID" value="EKX39246"/>
    <property type="gene ID" value="GUITHDRAFT_114682"/>
</dbReference>
<dbReference type="GO" id="GO:0005524">
    <property type="term" value="F:ATP binding"/>
    <property type="evidence" value="ECO:0007669"/>
    <property type="project" value="UniProtKB-KW"/>
</dbReference>
<dbReference type="PANTHER" id="PTHR44329">
    <property type="entry name" value="SERINE/THREONINE-PROTEIN KINASE TNNI3K-RELATED"/>
    <property type="match status" value="1"/>
</dbReference>
<dbReference type="AlphaFoldDB" id="L1ISJ8"/>
<dbReference type="HOGENOM" id="CLU_626216_0_0_1"/>
<name>L1ISJ8_GUITC</name>
<evidence type="ECO:0000313" key="8">
    <source>
        <dbReference type="EnsemblProtists" id="EKX39246"/>
    </source>
</evidence>
<dbReference type="GO" id="GO:0004674">
    <property type="term" value="F:protein serine/threonine kinase activity"/>
    <property type="evidence" value="ECO:0007669"/>
    <property type="project" value="TreeGrafter"/>
</dbReference>
<dbReference type="PROSITE" id="PS50011">
    <property type="entry name" value="PROTEIN_KINASE_DOM"/>
    <property type="match status" value="1"/>
</dbReference>
<feature type="compositionally biased region" description="Acidic residues" evidence="5">
    <location>
        <begin position="104"/>
        <end position="113"/>
    </location>
</feature>
<feature type="compositionally biased region" description="Low complexity" evidence="5">
    <location>
        <begin position="115"/>
        <end position="144"/>
    </location>
</feature>
<feature type="region of interest" description="Disordered" evidence="5">
    <location>
        <begin position="104"/>
        <end position="147"/>
    </location>
</feature>
<reference evidence="8" key="3">
    <citation type="submission" date="2015-06" db="UniProtKB">
        <authorList>
            <consortium name="EnsemblProtists"/>
        </authorList>
    </citation>
    <scope>IDENTIFICATION</scope>
</reference>
<accession>L1ISJ8</accession>
<sequence length="438" mass="49696">MNDCSSLLSNYLASHHSLSSHTISFVALDCDFLQDSSGSCLKSVGVDLDVRIASYDLDSSSPQEKDLSLVWALCEHFGTREGDEKEITSSTSFRKLPSLPSLAEVEETDEDAYETSCTSTPSSMMMSDFGFNSDNRSSGSSDESSSQEKVRFKVLSDFMNQPTSHTIMVKREAIQVEYKSSTLGRYGVYYDAVWKNSKCSVLVLDMKISKEFKREEAIGLLEDLVDLRHPHIQMYHGPVAVPLNETSVWVLAELSTMTMEMRVKARPISKRLVHRWALQLCRALSFLHSSSPAFFFGRLEPQDLILDDHDHVKVADVGLKMALRKRGMMKTYKHRLNLNCNDYSAPEVIRGDMFGAEADIYRQAMVIFLFILCNRNRGKALAHLTKFLSWKCGTKDLLMSCCSQVVEERPPLKEIMERLDEMKQNEDKKENKPPCQLQ</sequence>
<keyword evidence="2" id="KW-0547">Nucleotide-binding</keyword>
<dbReference type="GeneID" id="17295931"/>
<proteinExistence type="predicted"/>
<evidence type="ECO:0000256" key="4">
    <source>
        <dbReference type="ARBA" id="ARBA00022840"/>
    </source>
</evidence>
<keyword evidence="9" id="KW-1185">Reference proteome</keyword>
<reference evidence="9" key="2">
    <citation type="submission" date="2012-11" db="EMBL/GenBank/DDBJ databases">
        <authorList>
            <person name="Kuo A."/>
            <person name="Curtis B.A."/>
            <person name="Tanifuji G."/>
            <person name="Burki F."/>
            <person name="Gruber A."/>
            <person name="Irimia M."/>
            <person name="Maruyama S."/>
            <person name="Arias M.C."/>
            <person name="Ball S.G."/>
            <person name="Gile G.H."/>
            <person name="Hirakawa Y."/>
            <person name="Hopkins J.F."/>
            <person name="Rensing S.A."/>
            <person name="Schmutz J."/>
            <person name="Symeonidi A."/>
            <person name="Elias M."/>
            <person name="Eveleigh R.J."/>
            <person name="Herman E.K."/>
            <person name="Klute M.J."/>
            <person name="Nakayama T."/>
            <person name="Obornik M."/>
            <person name="Reyes-Prieto A."/>
            <person name="Armbrust E.V."/>
            <person name="Aves S.J."/>
            <person name="Beiko R.G."/>
            <person name="Coutinho P."/>
            <person name="Dacks J.B."/>
            <person name="Durnford D.G."/>
            <person name="Fast N.M."/>
            <person name="Green B.R."/>
            <person name="Grisdale C."/>
            <person name="Hempe F."/>
            <person name="Henrissat B."/>
            <person name="Hoppner M.P."/>
            <person name="Ishida K.-I."/>
            <person name="Kim E."/>
            <person name="Koreny L."/>
            <person name="Kroth P.G."/>
            <person name="Liu Y."/>
            <person name="Malik S.-B."/>
            <person name="Maier U.G."/>
            <person name="McRose D."/>
            <person name="Mock T."/>
            <person name="Neilson J.A."/>
            <person name="Onodera N.T."/>
            <person name="Poole A.M."/>
            <person name="Pritham E.J."/>
            <person name="Richards T.A."/>
            <person name="Rocap G."/>
            <person name="Roy S.W."/>
            <person name="Sarai C."/>
            <person name="Schaack S."/>
            <person name="Shirato S."/>
            <person name="Slamovits C.H."/>
            <person name="Spencer D.F."/>
            <person name="Suzuki S."/>
            <person name="Worden A.Z."/>
            <person name="Zauner S."/>
            <person name="Barry K."/>
            <person name="Bell C."/>
            <person name="Bharti A.K."/>
            <person name="Crow J.A."/>
            <person name="Grimwood J."/>
            <person name="Kramer R."/>
            <person name="Lindquist E."/>
            <person name="Lucas S."/>
            <person name="Salamov A."/>
            <person name="McFadden G.I."/>
            <person name="Lane C.E."/>
            <person name="Keeling P.J."/>
            <person name="Gray M.W."/>
            <person name="Grigoriev I.V."/>
            <person name="Archibald J.M."/>
        </authorList>
    </citation>
    <scope>NUCLEOTIDE SEQUENCE</scope>
    <source>
        <strain evidence="9">CCMP2712</strain>
    </source>
</reference>
<keyword evidence="1" id="KW-0808">Transferase</keyword>
<keyword evidence="3" id="KW-0418">Kinase</keyword>
<reference evidence="7 9" key="1">
    <citation type="journal article" date="2012" name="Nature">
        <title>Algal genomes reveal evolutionary mosaicism and the fate of nucleomorphs.</title>
        <authorList>
            <consortium name="DOE Joint Genome Institute"/>
            <person name="Curtis B.A."/>
            <person name="Tanifuji G."/>
            <person name="Burki F."/>
            <person name="Gruber A."/>
            <person name="Irimia M."/>
            <person name="Maruyama S."/>
            <person name="Arias M.C."/>
            <person name="Ball S.G."/>
            <person name="Gile G.H."/>
            <person name="Hirakawa Y."/>
            <person name="Hopkins J.F."/>
            <person name="Kuo A."/>
            <person name="Rensing S.A."/>
            <person name="Schmutz J."/>
            <person name="Symeonidi A."/>
            <person name="Elias M."/>
            <person name="Eveleigh R.J."/>
            <person name="Herman E.K."/>
            <person name="Klute M.J."/>
            <person name="Nakayama T."/>
            <person name="Obornik M."/>
            <person name="Reyes-Prieto A."/>
            <person name="Armbrust E.V."/>
            <person name="Aves S.J."/>
            <person name="Beiko R.G."/>
            <person name="Coutinho P."/>
            <person name="Dacks J.B."/>
            <person name="Durnford D.G."/>
            <person name="Fast N.M."/>
            <person name="Green B.R."/>
            <person name="Grisdale C.J."/>
            <person name="Hempel F."/>
            <person name="Henrissat B."/>
            <person name="Hoppner M.P."/>
            <person name="Ishida K."/>
            <person name="Kim E."/>
            <person name="Koreny L."/>
            <person name="Kroth P.G."/>
            <person name="Liu Y."/>
            <person name="Malik S.B."/>
            <person name="Maier U.G."/>
            <person name="McRose D."/>
            <person name="Mock T."/>
            <person name="Neilson J.A."/>
            <person name="Onodera N.T."/>
            <person name="Poole A.M."/>
            <person name="Pritham E.J."/>
            <person name="Richards T.A."/>
            <person name="Rocap G."/>
            <person name="Roy S.W."/>
            <person name="Sarai C."/>
            <person name="Schaack S."/>
            <person name="Shirato S."/>
            <person name="Slamovits C.H."/>
            <person name="Spencer D.F."/>
            <person name="Suzuki S."/>
            <person name="Worden A.Z."/>
            <person name="Zauner S."/>
            <person name="Barry K."/>
            <person name="Bell C."/>
            <person name="Bharti A.K."/>
            <person name="Crow J.A."/>
            <person name="Grimwood J."/>
            <person name="Kramer R."/>
            <person name="Lindquist E."/>
            <person name="Lucas S."/>
            <person name="Salamov A."/>
            <person name="McFadden G.I."/>
            <person name="Lane C.E."/>
            <person name="Keeling P.J."/>
            <person name="Gray M.W."/>
            <person name="Grigoriev I.V."/>
            <person name="Archibald J.M."/>
        </authorList>
    </citation>
    <scope>NUCLEOTIDE SEQUENCE</scope>
    <source>
        <strain evidence="7 9">CCMP2712</strain>
    </source>
</reference>
<evidence type="ECO:0000259" key="6">
    <source>
        <dbReference type="PROSITE" id="PS50011"/>
    </source>
</evidence>
<dbReference type="PaxDb" id="55529-EKX39246"/>
<dbReference type="Pfam" id="PF00069">
    <property type="entry name" value="Pkinase"/>
    <property type="match status" value="1"/>
</dbReference>
<evidence type="ECO:0000256" key="1">
    <source>
        <dbReference type="ARBA" id="ARBA00022679"/>
    </source>
</evidence>
<protein>
    <recommendedName>
        <fullName evidence="6">Protein kinase domain-containing protein</fullName>
    </recommendedName>
</protein>
<dbReference type="eggNOG" id="KOG0192">
    <property type="taxonomic scope" value="Eukaryota"/>
</dbReference>
<dbReference type="RefSeq" id="XP_005826226.1">
    <property type="nucleotide sequence ID" value="XM_005826169.1"/>
</dbReference>
<dbReference type="STRING" id="905079.L1ISJ8"/>
<feature type="domain" description="Protein kinase" evidence="6">
    <location>
        <begin position="175"/>
        <end position="422"/>
    </location>
</feature>
<dbReference type="SMART" id="SM00220">
    <property type="entry name" value="S_TKc"/>
    <property type="match status" value="1"/>
</dbReference>
<dbReference type="Gene3D" id="1.10.510.10">
    <property type="entry name" value="Transferase(Phosphotransferase) domain 1"/>
    <property type="match status" value="1"/>
</dbReference>